<evidence type="ECO:0000256" key="1">
    <source>
        <dbReference type="PROSITE-ProRule" id="PRU00325"/>
    </source>
</evidence>
<evidence type="ECO:0000313" key="3">
    <source>
        <dbReference type="EMBL" id="KAK2079579.1"/>
    </source>
</evidence>
<gene>
    <name evidence="3" type="ORF">QBZ16_001974</name>
</gene>
<dbReference type="PROSITE" id="PS50966">
    <property type="entry name" value="ZF_SWIM"/>
    <property type="match status" value="1"/>
</dbReference>
<dbReference type="GO" id="GO:0008270">
    <property type="term" value="F:zinc ion binding"/>
    <property type="evidence" value="ECO:0007669"/>
    <property type="project" value="UniProtKB-KW"/>
</dbReference>
<dbReference type="EMBL" id="JASFZW010000002">
    <property type="protein sequence ID" value="KAK2079579.1"/>
    <property type="molecule type" value="Genomic_DNA"/>
</dbReference>
<accession>A0AAD9IJA6</accession>
<organism evidence="3 4">
    <name type="scientific">Prototheca wickerhamii</name>
    <dbReference type="NCBI Taxonomy" id="3111"/>
    <lineage>
        <taxon>Eukaryota</taxon>
        <taxon>Viridiplantae</taxon>
        <taxon>Chlorophyta</taxon>
        <taxon>core chlorophytes</taxon>
        <taxon>Trebouxiophyceae</taxon>
        <taxon>Chlorellales</taxon>
        <taxon>Chlorellaceae</taxon>
        <taxon>Prototheca</taxon>
    </lineage>
</organism>
<keyword evidence="4" id="KW-1185">Reference proteome</keyword>
<comment type="caution">
    <text evidence="3">The sequence shown here is derived from an EMBL/GenBank/DDBJ whole genome shotgun (WGS) entry which is preliminary data.</text>
</comment>
<reference evidence="3" key="1">
    <citation type="submission" date="2021-01" db="EMBL/GenBank/DDBJ databases">
        <authorList>
            <person name="Eckstrom K.M.E."/>
        </authorList>
    </citation>
    <scope>NUCLEOTIDE SEQUENCE</scope>
    <source>
        <strain evidence="3">UVCC 0001</strain>
    </source>
</reference>
<dbReference type="Proteomes" id="UP001255856">
    <property type="component" value="Unassembled WGS sequence"/>
</dbReference>
<proteinExistence type="predicted"/>
<dbReference type="PANTHER" id="PTHR33977">
    <property type="entry name" value="ZINC ION BINDING PROTEIN"/>
    <property type="match status" value="1"/>
</dbReference>
<sequence length="305" mass="34397">MDWRPSCMLTDASQAQIGAARDVWGGDFPVLLCQWHVTQAWTRNYSKARKSHKALGAALKKLMHECSPRGHDLKAREQAAIEAIQQTWQSLGTAPAWNQYFKDQWIEACPPSMWMTALRAHIRYGPTNTTSSIESFHKQLKTQMKFDVLRAPRVDELFYHLGRAASNVGIYRRLGSIKRAANHKQAAAVTASIEAASLIPSEHVHPPSNGARHWTVESSETPGQVYEVDPLDALGCTCLQVNRRVTCKHIIKVLKTKEPDLSDDLIVEHLGKAWGTEDPPEYRELVRQLVQLKQDYPDWQGKAAD</sequence>
<keyword evidence="1" id="KW-0862">Zinc</keyword>
<evidence type="ECO:0000259" key="2">
    <source>
        <dbReference type="PROSITE" id="PS50966"/>
    </source>
</evidence>
<keyword evidence="1" id="KW-0479">Metal-binding</keyword>
<dbReference type="AlphaFoldDB" id="A0AAD9IJA6"/>
<keyword evidence="1" id="KW-0863">Zinc-finger</keyword>
<protein>
    <recommendedName>
        <fullName evidence="2">SWIM-type domain-containing protein</fullName>
    </recommendedName>
</protein>
<name>A0AAD9IJA6_PROWI</name>
<dbReference type="PANTHER" id="PTHR33977:SF1">
    <property type="entry name" value="ZINC ION BINDING PROTEIN"/>
    <property type="match status" value="1"/>
</dbReference>
<feature type="domain" description="SWIM-type" evidence="2">
    <location>
        <begin position="226"/>
        <end position="258"/>
    </location>
</feature>
<dbReference type="InterPro" id="IPR007527">
    <property type="entry name" value="Znf_SWIM"/>
</dbReference>
<evidence type="ECO:0000313" key="4">
    <source>
        <dbReference type="Proteomes" id="UP001255856"/>
    </source>
</evidence>